<feature type="transmembrane region" description="Helical" evidence="2">
    <location>
        <begin position="229"/>
        <end position="246"/>
    </location>
</feature>
<evidence type="ECO:0008006" key="5">
    <source>
        <dbReference type="Google" id="ProtNLM"/>
    </source>
</evidence>
<sequence length="263" mass="28215">MSDLGVGELADGSVYPSPCATARPDPPGFPKSGAMEEPSSSDSQSTGQPLITHNTYTGDGDLFLNCPHRDCTITLRIGLVGHLRIHRTETGEPVPGAPTHNRHRHLHCPHCPHAFTHRMGLFGYMRIHDSGIHRNADNTDIPCTPSVPAIITATATPTTTNHIPSPSRFLLPTLRPQLQLTYRPGRPPANPSHGGCSQPVPLLCTSSCLPSPGSTTAAPRSFAFSLRRAYLAITLAAGTTAVYVILAHGDVRQHRQTGTLRWG</sequence>
<protein>
    <recommendedName>
        <fullName evidence="5">C2H2-type domain-containing protein</fullName>
    </recommendedName>
</protein>
<evidence type="ECO:0000313" key="4">
    <source>
        <dbReference type="Proteomes" id="UP000275846"/>
    </source>
</evidence>
<proteinExistence type="predicted"/>
<keyword evidence="2" id="KW-1133">Transmembrane helix</keyword>
<organism evidence="3 4">
    <name type="scientific">Schistocephalus solidus</name>
    <name type="common">Tapeworm</name>
    <dbReference type="NCBI Taxonomy" id="70667"/>
    <lineage>
        <taxon>Eukaryota</taxon>
        <taxon>Metazoa</taxon>
        <taxon>Spiralia</taxon>
        <taxon>Lophotrochozoa</taxon>
        <taxon>Platyhelminthes</taxon>
        <taxon>Cestoda</taxon>
        <taxon>Eucestoda</taxon>
        <taxon>Diphyllobothriidea</taxon>
        <taxon>Diphyllobothriidae</taxon>
        <taxon>Schistocephalus</taxon>
    </lineage>
</organism>
<dbReference type="AlphaFoldDB" id="A0A3P7DEJ7"/>
<dbReference type="EMBL" id="UYSU01040521">
    <property type="protein sequence ID" value="VDM02364.1"/>
    <property type="molecule type" value="Genomic_DNA"/>
</dbReference>
<evidence type="ECO:0000256" key="1">
    <source>
        <dbReference type="SAM" id="MobiDB-lite"/>
    </source>
</evidence>
<reference evidence="3 4" key="1">
    <citation type="submission" date="2018-11" db="EMBL/GenBank/DDBJ databases">
        <authorList>
            <consortium name="Pathogen Informatics"/>
        </authorList>
    </citation>
    <scope>NUCLEOTIDE SEQUENCE [LARGE SCALE GENOMIC DNA]</scope>
    <source>
        <strain evidence="3 4">NST_G2</strain>
    </source>
</reference>
<keyword evidence="4" id="KW-1185">Reference proteome</keyword>
<evidence type="ECO:0000256" key="2">
    <source>
        <dbReference type="SAM" id="Phobius"/>
    </source>
</evidence>
<dbReference type="Proteomes" id="UP000275846">
    <property type="component" value="Unassembled WGS sequence"/>
</dbReference>
<feature type="compositionally biased region" description="Polar residues" evidence="1">
    <location>
        <begin position="38"/>
        <end position="53"/>
    </location>
</feature>
<accession>A0A3P7DEJ7</accession>
<name>A0A3P7DEJ7_SCHSO</name>
<keyword evidence="2" id="KW-0472">Membrane</keyword>
<keyword evidence="2" id="KW-0812">Transmembrane</keyword>
<evidence type="ECO:0000313" key="3">
    <source>
        <dbReference type="EMBL" id="VDM02364.1"/>
    </source>
</evidence>
<feature type="region of interest" description="Disordered" evidence="1">
    <location>
        <begin position="1"/>
        <end position="53"/>
    </location>
</feature>
<gene>
    <name evidence="3" type="ORF">SSLN_LOCUS15978</name>
</gene>